<evidence type="ECO:0000256" key="2">
    <source>
        <dbReference type="SAM" id="Phobius"/>
    </source>
</evidence>
<reference evidence="4 5" key="1">
    <citation type="submission" date="2015-01" db="EMBL/GenBank/DDBJ databases">
        <title>The Genome Sequence of Exophiala oligosperma CBS72588.</title>
        <authorList>
            <consortium name="The Broad Institute Genomics Platform"/>
            <person name="Cuomo C."/>
            <person name="de Hoog S."/>
            <person name="Gorbushina A."/>
            <person name="Stielow B."/>
            <person name="Teixiera M."/>
            <person name="Abouelleil A."/>
            <person name="Chapman S.B."/>
            <person name="Priest M."/>
            <person name="Young S.K."/>
            <person name="Wortman J."/>
            <person name="Nusbaum C."/>
            <person name="Birren B."/>
        </authorList>
    </citation>
    <scope>NUCLEOTIDE SEQUENCE [LARGE SCALE GENOMIC DNA]</scope>
    <source>
        <strain evidence="4 5">CBS 72588</strain>
    </source>
</reference>
<accession>A0A0D2D5S8</accession>
<dbReference type="EMBL" id="KN847342">
    <property type="protein sequence ID" value="KIW37765.1"/>
    <property type="molecule type" value="Genomic_DNA"/>
</dbReference>
<evidence type="ECO:0000256" key="3">
    <source>
        <dbReference type="SAM" id="SignalP"/>
    </source>
</evidence>
<protein>
    <submittedName>
        <fullName evidence="4">Uncharacterized protein</fullName>
    </submittedName>
</protein>
<proteinExistence type="predicted"/>
<dbReference type="OrthoDB" id="4121107at2759"/>
<gene>
    <name evidence="4" type="ORF">PV06_09757</name>
</gene>
<evidence type="ECO:0000256" key="1">
    <source>
        <dbReference type="SAM" id="MobiDB-lite"/>
    </source>
</evidence>
<keyword evidence="2" id="KW-0812">Transmembrane</keyword>
<feature type="region of interest" description="Disordered" evidence="1">
    <location>
        <begin position="40"/>
        <end position="64"/>
    </location>
</feature>
<dbReference type="VEuPathDB" id="FungiDB:PV06_09757"/>
<dbReference type="HOGENOM" id="CLU_823949_0_0_1"/>
<evidence type="ECO:0000313" key="5">
    <source>
        <dbReference type="Proteomes" id="UP000053342"/>
    </source>
</evidence>
<dbReference type="GeneID" id="27361831"/>
<sequence length="333" mass="35753">MASSWNKFLLAFIAVAKPSHGHLHDLLSFWVGSSHTSQLDSSPAAQITPPPPPPVQDLRRRQQDSNAQITVVDGPYTMIDQVGSLCGYITQDVHAPIYCDQGLFCFTTDKFLQCCSSTVDSTTTTNYVYTMVTTDRDVGGTSTSLSTDEDPSPLTSTYGTSCAAPTTTCYHYNHTASATAGALVCTNSNFPYCASLYAATDDGEDEATGVVSKTGVTYRCDTAEYGLEYYAGGYSPSVTSTFTPQVTSSGVPFTPSVVPYSRTQASRPGSSSAVEARETATSVPSSVSASAGLSMFRDVPRSIIWTISFWLVMASLNVLLYLLYEYLYAEKAD</sequence>
<evidence type="ECO:0000313" key="4">
    <source>
        <dbReference type="EMBL" id="KIW37765.1"/>
    </source>
</evidence>
<name>A0A0D2D5S8_9EURO</name>
<feature type="chain" id="PRO_5002251183" evidence="3">
    <location>
        <begin position="22"/>
        <end position="333"/>
    </location>
</feature>
<keyword evidence="2" id="KW-0472">Membrane</keyword>
<dbReference type="RefSeq" id="XP_016257981.1">
    <property type="nucleotide sequence ID" value="XM_016411227.1"/>
</dbReference>
<feature type="signal peptide" evidence="3">
    <location>
        <begin position="1"/>
        <end position="21"/>
    </location>
</feature>
<dbReference type="Proteomes" id="UP000053342">
    <property type="component" value="Unassembled WGS sequence"/>
</dbReference>
<keyword evidence="2" id="KW-1133">Transmembrane helix</keyword>
<dbReference type="AlphaFoldDB" id="A0A0D2D5S8"/>
<keyword evidence="3" id="KW-0732">Signal</keyword>
<feature type="transmembrane region" description="Helical" evidence="2">
    <location>
        <begin position="303"/>
        <end position="324"/>
    </location>
</feature>
<keyword evidence="5" id="KW-1185">Reference proteome</keyword>
<organism evidence="4 5">
    <name type="scientific">Exophiala oligosperma</name>
    <dbReference type="NCBI Taxonomy" id="215243"/>
    <lineage>
        <taxon>Eukaryota</taxon>
        <taxon>Fungi</taxon>
        <taxon>Dikarya</taxon>
        <taxon>Ascomycota</taxon>
        <taxon>Pezizomycotina</taxon>
        <taxon>Eurotiomycetes</taxon>
        <taxon>Chaetothyriomycetidae</taxon>
        <taxon>Chaetothyriales</taxon>
        <taxon>Herpotrichiellaceae</taxon>
        <taxon>Exophiala</taxon>
    </lineage>
</organism>